<keyword evidence="2" id="KW-1185">Reference proteome</keyword>
<protein>
    <submittedName>
        <fullName evidence="1">Uncharacterized protein</fullName>
    </submittedName>
</protein>
<evidence type="ECO:0000313" key="1">
    <source>
        <dbReference type="EMBL" id="KAH9367697.1"/>
    </source>
</evidence>
<accession>A0A9J6FZA2</accession>
<sequence>MQARLDYLVHHPLQRSPRFSAILGLKFRVRPEHFEEERMHLRCTVTLPHVLNTSSAEAVIKNRQRTTSGLMAPSEDGGCALYLCAFYGHDKSKSVCIKTVTCTIFFTDICVSIDTHIRK</sequence>
<gene>
    <name evidence="1" type="ORF">HPB48_007809</name>
</gene>
<name>A0A9J6FZA2_HAELO</name>
<dbReference type="EMBL" id="JABSTR010000004">
    <property type="protein sequence ID" value="KAH9367697.1"/>
    <property type="molecule type" value="Genomic_DNA"/>
</dbReference>
<dbReference type="OrthoDB" id="6492326at2759"/>
<proteinExistence type="predicted"/>
<evidence type="ECO:0000313" key="2">
    <source>
        <dbReference type="Proteomes" id="UP000821853"/>
    </source>
</evidence>
<organism evidence="1 2">
    <name type="scientific">Haemaphysalis longicornis</name>
    <name type="common">Bush tick</name>
    <dbReference type="NCBI Taxonomy" id="44386"/>
    <lineage>
        <taxon>Eukaryota</taxon>
        <taxon>Metazoa</taxon>
        <taxon>Ecdysozoa</taxon>
        <taxon>Arthropoda</taxon>
        <taxon>Chelicerata</taxon>
        <taxon>Arachnida</taxon>
        <taxon>Acari</taxon>
        <taxon>Parasitiformes</taxon>
        <taxon>Ixodida</taxon>
        <taxon>Ixodoidea</taxon>
        <taxon>Ixodidae</taxon>
        <taxon>Haemaphysalinae</taxon>
        <taxon>Haemaphysalis</taxon>
    </lineage>
</organism>
<dbReference type="AlphaFoldDB" id="A0A9J6FZA2"/>
<comment type="caution">
    <text evidence="1">The sequence shown here is derived from an EMBL/GenBank/DDBJ whole genome shotgun (WGS) entry which is preliminary data.</text>
</comment>
<dbReference type="Proteomes" id="UP000821853">
    <property type="component" value="Chromosome 2"/>
</dbReference>
<dbReference type="VEuPathDB" id="VectorBase:HLOH_059184"/>
<reference evidence="1 2" key="1">
    <citation type="journal article" date="2020" name="Cell">
        <title>Large-Scale Comparative Analyses of Tick Genomes Elucidate Their Genetic Diversity and Vector Capacities.</title>
        <authorList>
            <consortium name="Tick Genome and Microbiome Consortium (TIGMIC)"/>
            <person name="Jia N."/>
            <person name="Wang J."/>
            <person name="Shi W."/>
            <person name="Du L."/>
            <person name="Sun Y."/>
            <person name="Zhan W."/>
            <person name="Jiang J.F."/>
            <person name="Wang Q."/>
            <person name="Zhang B."/>
            <person name="Ji P."/>
            <person name="Bell-Sakyi L."/>
            <person name="Cui X.M."/>
            <person name="Yuan T.T."/>
            <person name="Jiang B.G."/>
            <person name="Yang W.F."/>
            <person name="Lam T.T."/>
            <person name="Chang Q.C."/>
            <person name="Ding S.J."/>
            <person name="Wang X.J."/>
            <person name="Zhu J.G."/>
            <person name="Ruan X.D."/>
            <person name="Zhao L."/>
            <person name="Wei J.T."/>
            <person name="Ye R.Z."/>
            <person name="Que T.C."/>
            <person name="Du C.H."/>
            <person name="Zhou Y.H."/>
            <person name="Cheng J.X."/>
            <person name="Dai P.F."/>
            <person name="Guo W.B."/>
            <person name="Han X.H."/>
            <person name="Huang E.J."/>
            <person name="Li L.F."/>
            <person name="Wei W."/>
            <person name="Gao Y.C."/>
            <person name="Liu J.Z."/>
            <person name="Shao H.Z."/>
            <person name="Wang X."/>
            <person name="Wang C.C."/>
            <person name="Yang T.C."/>
            <person name="Huo Q.B."/>
            <person name="Li W."/>
            <person name="Chen H.Y."/>
            <person name="Chen S.E."/>
            <person name="Zhou L.G."/>
            <person name="Ni X.B."/>
            <person name="Tian J.H."/>
            <person name="Sheng Y."/>
            <person name="Liu T."/>
            <person name="Pan Y.S."/>
            <person name="Xia L.Y."/>
            <person name="Li J."/>
            <person name="Zhao F."/>
            <person name="Cao W.C."/>
        </authorList>
    </citation>
    <scope>NUCLEOTIDE SEQUENCE [LARGE SCALE GENOMIC DNA]</scope>
    <source>
        <strain evidence="1">HaeL-2018</strain>
    </source>
</reference>